<evidence type="ECO:0000256" key="1">
    <source>
        <dbReference type="SAM" id="SignalP"/>
    </source>
</evidence>
<feature type="chain" id="PRO_5027111073" description="Short-chain collagen C4-like" evidence="1">
    <location>
        <begin position="24"/>
        <end position="280"/>
    </location>
</feature>
<sequence length="280" mass="31202">MYKCLQMIWCSLAIYTVCLSAWAKSCSEDGACNDVVTMPLIDNLGATLKADLDVKNLNKHLKAYIELEMKKVFEATAKNVRTLLEKEIEELNSTVQEKMSGVTYIRWGRKDCPSGAELVYTGQAGGNHYTAKGGGVNYLCLPNDPENGEFHSYANDQIYGSEYEISYAFTPTGWPRSMHNKEVPCSVCFRKHKSAMIMIPGRKTCFKGWNTEYHGYLMSDHVSHVKVDYACVDRNAEPMDASNTINEDGALLYTIRAKCGSLKCPPYTNGATVLCSVCTK</sequence>
<proteinExistence type="predicted"/>
<name>A0A6J8EAP2_MYTCO</name>
<dbReference type="PANTHER" id="PTHR24024">
    <property type="entry name" value="PULMONARY SURFACTANT-ASSOCIATED PROTEIN A"/>
    <property type="match status" value="1"/>
</dbReference>
<dbReference type="PANTHER" id="PTHR24024:SF18">
    <property type="entry name" value="SHORT-CHAIN COLLAGEN C4-LIKE"/>
    <property type="match status" value="1"/>
</dbReference>
<gene>
    <name evidence="2" type="ORF">MCOR_49669</name>
</gene>
<evidence type="ECO:0008006" key="4">
    <source>
        <dbReference type="Google" id="ProtNLM"/>
    </source>
</evidence>
<dbReference type="GO" id="GO:0005615">
    <property type="term" value="C:extracellular space"/>
    <property type="evidence" value="ECO:0007669"/>
    <property type="project" value="TreeGrafter"/>
</dbReference>
<evidence type="ECO:0000313" key="2">
    <source>
        <dbReference type="EMBL" id="CAC5417116.1"/>
    </source>
</evidence>
<organism evidence="2 3">
    <name type="scientific">Mytilus coruscus</name>
    <name type="common">Sea mussel</name>
    <dbReference type="NCBI Taxonomy" id="42192"/>
    <lineage>
        <taxon>Eukaryota</taxon>
        <taxon>Metazoa</taxon>
        <taxon>Spiralia</taxon>
        <taxon>Lophotrochozoa</taxon>
        <taxon>Mollusca</taxon>
        <taxon>Bivalvia</taxon>
        <taxon>Autobranchia</taxon>
        <taxon>Pteriomorphia</taxon>
        <taxon>Mytilida</taxon>
        <taxon>Mytiloidea</taxon>
        <taxon>Mytilidae</taxon>
        <taxon>Mytilinae</taxon>
        <taxon>Mytilus</taxon>
    </lineage>
</organism>
<evidence type="ECO:0000313" key="3">
    <source>
        <dbReference type="Proteomes" id="UP000507470"/>
    </source>
</evidence>
<dbReference type="AlphaFoldDB" id="A0A6J8EAP2"/>
<dbReference type="InterPro" id="IPR051077">
    <property type="entry name" value="Ca-dependent_lectin"/>
</dbReference>
<keyword evidence="1" id="KW-0732">Signal</keyword>
<dbReference type="OrthoDB" id="6044854at2759"/>
<feature type="signal peptide" evidence="1">
    <location>
        <begin position="1"/>
        <end position="23"/>
    </location>
</feature>
<keyword evidence="3" id="KW-1185">Reference proteome</keyword>
<dbReference type="EMBL" id="CACVKT020008728">
    <property type="protein sequence ID" value="CAC5417116.1"/>
    <property type="molecule type" value="Genomic_DNA"/>
</dbReference>
<dbReference type="Proteomes" id="UP000507470">
    <property type="component" value="Unassembled WGS sequence"/>
</dbReference>
<reference evidence="2 3" key="1">
    <citation type="submission" date="2020-06" db="EMBL/GenBank/DDBJ databases">
        <authorList>
            <person name="Li R."/>
            <person name="Bekaert M."/>
        </authorList>
    </citation>
    <scope>NUCLEOTIDE SEQUENCE [LARGE SCALE GENOMIC DNA]</scope>
    <source>
        <strain evidence="3">wild</strain>
    </source>
</reference>
<protein>
    <recommendedName>
        <fullName evidence="4">Short-chain collagen C4-like</fullName>
    </recommendedName>
</protein>
<accession>A0A6J8EAP2</accession>